<comment type="caution">
    <text evidence="1">The sequence shown here is derived from an EMBL/GenBank/DDBJ whole genome shotgun (WGS) entry which is preliminary data.</text>
</comment>
<accession>A0A0W0G880</accession>
<evidence type="ECO:0000313" key="1">
    <source>
        <dbReference type="EMBL" id="KTB44747.1"/>
    </source>
</evidence>
<sequence length="40" mass="4893">MAYLRRRFLAMIRTGSVTVRGSQIVLNNIYYWDIEVFEYF</sequence>
<protein>
    <submittedName>
        <fullName evidence="1">Uncharacterized protein</fullName>
    </submittedName>
</protein>
<reference evidence="1 2" key="1">
    <citation type="submission" date="2015-12" db="EMBL/GenBank/DDBJ databases">
        <title>Draft genome sequence of Moniliophthora roreri, the causal agent of frosty pod rot of cacao.</title>
        <authorList>
            <person name="Aime M.C."/>
            <person name="Diaz-Valderrama J.R."/>
            <person name="Kijpornyongpan T."/>
            <person name="Phillips-Mora W."/>
        </authorList>
    </citation>
    <scope>NUCLEOTIDE SEQUENCE [LARGE SCALE GENOMIC DNA]</scope>
    <source>
        <strain evidence="1 2">MCA 2952</strain>
    </source>
</reference>
<dbReference type="AlphaFoldDB" id="A0A0W0G880"/>
<name>A0A0W0G880_MONRR</name>
<evidence type="ECO:0000313" key="2">
    <source>
        <dbReference type="Proteomes" id="UP000054988"/>
    </source>
</evidence>
<dbReference type="Proteomes" id="UP000054988">
    <property type="component" value="Unassembled WGS sequence"/>
</dbReference>
<proteinExistence type="predicted"/>
<gene>
    <name evidence="1" type="ORF">WG66_2676</name>
</gene>
<dbReference type="EMBL" id="LATX01000861">
    <property type="protein sequence ID" value="KTB44747.1"/>
    <property type="molecule type" value="Genomic_DNA"/>
</dbReference>
<organism evidence="1 2">
    <name type="scientific">Moniliophthora roreri</name>
    <name type="common">Frosty pod rot fungus</name>
    <name type="synonym">Monilia roreri</name>
    <dbReference type="NCBI Taxonomy" id="221103"/>
    <lineage>
        <taxon>Eukaryota</taxon>
        <taxon>Fungi</taxon>
        <taxon>Dikarya</taxon>
        <taxon>Basidiomycota</taxon>
        <taxon>Agaricomycotina</taxon>
        <taxon>Agaricomycetes</taxon>
        <taxon>Agaricomycetidae</taxon>
        <taxon>Agaricales</taxon>
        <taxon>Marasmiineae</taxon>
        <taxon>Marasmiaceae</taxon>
        <taxon>Moniliophthora</taxon>
    </lineage>
</organism>